<evidence type="ECO:0000313" key="1">
    <source>
        <dbReference type="EnsemblPlants" id="OGLUM07G11360.1"/>
    </source>
</evidence>
<dbReference type="AlphaFoldDB" id="A0A0E0AIW5"/>
<protein>
    <submittedName>
        <fullName evidence="1">Uncharacterized protein</fullName>
    </submittedName>
</protein>
<keyword evidence="2" id="KW-1185">Reference proteome</keyword>
<organism evidence="1">
    <name type="scientific">Oryza glumipatula</name>
    <dbReference type="NCBI Taxonomy" id="40148"/>
    <lineage>
        <taxon>Eukaryota</taxon>
        <taxon>Viridiplantae</taxon>
        <taxon>Streptophyta</taxon>
        <taxon>Embryophyta</taxon>
        <taxon>Tracheophyta</taxon>
        <taxon>Spermatophyta</taxon>
        <taxon>Magnoliopsida</taxon>
        <taxon>Liliopsida</taxon>
        <taxon>Poales</taxon>
        <taxon>Poaceae</taxon>
        <taxon>BOP clade</taxon>
        <taxon>Oryzoideae</taxon>
        <taxon>Oryzeae</taxon>
        <taxon>Oryzinae</taxon>
        <taxon>Oryza</taxon>
    </lineage>
</organism>
<reference evidence="1" key="1">
    <citation type="submission" date="2015-04" db="UniProtKB">
        <authorList>
            <consortium name="EnsemblPlants"/>
        </authorList>
    </citation>
    <scope>IDENTIFICATION</scope>
</reference>
<evidence type="ECO:0000313" key="2">
    <source>
        <dbReference type="Proteomes" id="UP000026961"/>
    </source>
</evidence>
<dbReference type="EnsemblPlants" id="OGLUM07G11360.1">
    <property type="protein sequence ID" value="OGLUM07G11360.1"/>
    <property type="gene ID" value="OGLUM07G11360"/>
</dbReference>
<dbReference type="STRING" id="40148.A0A0E0AIW5"/>
<accession>A0A0E0AIW5</accession>
<name>A0A0E0AIW5_9ORYZ</name>
<dbReference type="Proteomes" id="UP000026961">
    <property type="component" value="Chromosome 7"/>
</dbReference>
<proteinExistence type="predicted"/>
<reference evidence="1" key="2">
    <citation type="submission" date="2018-05" db="EMBL/GenBank/DDBJ databases">
        <title>OgluRS3 (Oryza glumaepatula Reference Sequence Version 3).</title>
        <authorList>
            <person name="Zhang J."/>
            <person name="Kudrna D."/>
            <person name="Lee S."/>
            <person name="Talag J."/>
            <person name="Welchert J."/>
            <person name="Wing R.A."/>
        </authorList>
    </citation>
    <scope>NUCLEOTIDE SEQUENCE [LARGE SCALE GENOMIC DNA]</scope>
</reference>
<dbReference type="Gramene" id="OGLUM07G11360.1">
    <property type="protein sequence ID" value="OGLUM07G11360.1"/>
    <property type="gene ID" value="OGLUM07G11360"/>
</dbReference>
<dbReference type="HOGENOM" id="CLU_2112703_0_0_1"/>
<sequence>MWMDIHELSSAHNVRCYGHTNFLDALTKNLFRYHPLLMAMYKLYTTYMLNEGPGLVTIATWVNHFFGNHPSFLPDGFANPTEPLYEDKGFHVELRNDRPTAIMCNLEMSYIYSYP</sequence>